<reference evidence="2" key="1">
    <citation type="submission" date="2023-06" db="EMBL/GenBank/DDBJ databases">
        <authorList>
            <person name="Kurt Z."/>
        </authorList>
    </citation>
    <scope>NUCLEOTIDE SEQUENCE</scope>
</reference>
<organism evidence="2">
    <name type="scientific">Hexamita inflata</name>
    <dbReference type="NCBI Taxonomy" id="28002"/>
    <lineage>
        <taxon>Eukaryota</taxon>
        <taxon>Metamonada</taxon>
        <taxon>Diplomonadida</taxon>
        <taxon>Hexamitidae</taxon>
        <taxon>Hexamitinae</taxon>
        <taxon>Hexamita</taxon>
    </lineage>
</organism>
<accession>A0AA86PL40</accession>
<keyword evidence="4" id="KW-1185">Reference proteome</keyword>
<gene>
    <name evidence="2" type="ORF">HINF_LOCUS27852</name>
    <name evidence="3" type="ORF">HINF_LOCUS47426</name>
</gene>
<keyword evidence="1" id="KW-1133">Transmembrane helix</keyword>
<sequence length="543" mass="63717">MIQTVIIILTQISQPLIIIENCYQINSKLTLDKDKHVITADLKPTLISNCQQLNGDVQFNLTLGSQIFQNIYTVKAIEYNQNNHNQIQFNIPETLDLAQYYSDHFATITVYNLLYQSIISLQIYEELKTDLSHCFDWIEIKIVGTIAYINLCPNTNCMSQLVTKQQNANQYVDQIRIIIDKFTYNLSTGWIVDSYQQQYCYFEYISISKQDMSQIVLVSFIVSKLDIIFLQGSKQIILPYPINTNIDNISNVFTSKQLYLYNYGNDIGYELILEYNLDKLNQTMKTINSLQYDQIQYRLTGSIQSSSGVQNLYITKTETHFNETLRSIKFSCTHMKGLQKRTCLDMLYYDYDQYETVSIYNLDIMFYHKGDFVYLIKAYNCHPIYTCWNYGVAVLSDSEVSLHLTRNNYCDDYDQYYSFKYIPVSLTVYDQNFTQKQIIYDNLNISNSTNISVFSFSCQKLNCSQLDYSVFKFEMNISYFIEQFFVFKVERSSAKKMVGFWTGIGTIIFVVIIFAFKCVKTVRTINQYKLMVETKRLKQMKED</sequence>
<reference evidence="3 4" key="2">
    <citation type="submission" date="2024-07" db="EMBL/GenBank/DDBJ databases">
        <authorList>
            <person name="Akdeniz Z."/>
        </authorList>
    </citation>
    <scope>NUCLEOTIDE SEQUENCE [LARGE SCALE GENOMIC DNA]</scope>
</reference>
<evidence type="ECO:0000313" key="4">
    <source>
        <dbReference type="Proteomes" id="UP001642409"/>
    </source>
</evidence>
<comment type="caution">
    <text evidence="2">The sequence shown here is derived from an EMBL/GenBank/DDBJ whole genome shotgun (WGS) entry which is preliminary data.</text>
</comment>
<evidence type="ECO:0008006" key="5">
    <source>
        <dbReference type="Google" id="ProtNLM"/>
    </source>
</evidence>
<dbReference type="EMBL" id="CATOUU010000674">
    <property type="protein sequence ID" value="CAI9940207.1"/>
    <property type="molecule type" value="Genomic_DNA"/>
</dbReference>
<dbReference type="EMBL" id="CAXDID020000213">
    <property type="protein sequence ID" value="CAL6057270.1"/>
    <property type="molecule type" value="Genomic_DNA"/>
</dbReference>
<proteinExistence type="predicted"/>
<feature type="transmembrane region" description="Helical" evidence="1">
    <location>
        <begin position="498"/>
        <end position="519"/>
    </location>
</feature>
<dbReference type="Proteomes" id="UP001642409">
    <property type="component" value="Unassembled WGS sequence"/>
</dbReference>
<evidence type="ECO:0000313" key="3">
    <source>
        <dbReference type="EMBL" id="CAL6057270.1"/>
    </source>
</evidence>
<evidence type="ECO:0000256" key="1">
    <source>
        <dbReference type="SAM" id="Phobius"/>
    </source>
</evidence>
<keyword evidence="1" id="KW-0812">Transmembrane</keyword>
<evidence type="ECO:0000313" key="2">
    <source>
        <dbReference type="EMBL" id="CAI9940207.1"/>
    </source>
</evidence>
<keyword evidence="1" id="KW-0472">Membrane</keyword>
<protein>
    <recommendedName>
        <fullName evidence="5">Transmembrane protein</fullName>
    </recommendedName>
</protein>
<name>A0AA86PL40_9EUKA</name>
<dbReference type="AlphaFoldDB" id="A0AA86PL40"/>